<feature type="domain" description="UspA" evidence="2">
    <location>
        <begin position="1"/>
        <end position="139"/>
    </location>
</feature>
<proteinExistence type="inferred from homology"/>
<evidence type="ECO:0000256" key="1">
    <source>
        <dbReference type="ARBA" id="ARBA00008791"/>
    </source>
</evidence>
<dbReference type="EMBL" id="BIFT01000002">
    <property type="protein sequence ID" value="GCE30137.1"/>
    <property type="molecule type" value="Genomic_DNA"/>
</dbReference>
<protein>
    <submittedName>
        <fullName evidence="3">Universal stress protein UspA</fullName>
    </submittedName>
</protein>
<dbReference type="RefSeq" id="WP_161982464.1">
    <property type="nucleotide sequence ID" value="NZ_BIFT01000002.1"/>
</dbReference>
<name>A0A402BFU5_9CHLR</name>
<organism evidence="3 4">
    <name type="scientific">Dictyobacter alpinus</name>
    <dbReference type="NCBI Taxonomy" id="2014873"/>
    <lineage>
        <taxon>Bacteria</taxon>
        <taxon>Bacillati</taxon>
        <taxon>Chloroflexota</taxon>
        <taxon>Ktedonobacteria</taxon>
        <taxon>Ktedonobacterales</taxon>
        <taxon>Dictyobacteraceae</taxon>
        <taxon>Dictyobacter</taxon>
    </lineage>
</organism>
<accession>A0A402BFU5</accession>
<keyword evidence="4" id="KW-1185">Reference proteome</keyword>
<evidence type="ECO:0000313" key="4">
    <source>
        <dbReference type="Proteomes" id="UP000287171"/>
    </source>
</evidence>
<dbReference type="AlphaFoldDB" id="A0A402BFU5"/>
<dbReference type="CDD" id="cd00293">
    <property type="entry name" value="USP-like"/>
    <property type="match status" value="2"/>
</dbReference>
<comment type="caution">
    <text evidence="3">The sequence shown here is derived from an EMBL/GenBank/DDBJ whole genome shotgun (WGS) entry which is preliminary data.</text>
</comment>
<dbReference type="PANTHER" id="PTHR46268">
    <property type="entry name" value="STRESS RESPONSE PROTEIN NHAX"/>
    <property type="match status" value="1"/>
</dbReference>
<dbReference type="SUPFAM" id="SSF52402">
    <property type="entry name" value="Adenine nucleotide alpha hydrolases-like"/>
    <property type="match status" value="2"/>
</dbReference>
<dbReference type="InterPro" id="IPR006016">
    <property type="entry name" value="UspA"/>
</dbReference>
<dbReference type="PRINTS" id="PR01438">
    <property type="entry name" value="UNVRSLSTRESS"/>
</dbReference>
<dbReference type="Proteomes" id="UP000287171">
    <property type="component" value="Unassembled WGS sequence"/>
</dbReference>
<feature type="domain" description="UspA" evidence="2">
    <location>
        <begin position="160"/>
        <end position="314"/>
    </location>
</feature>
<dbReference type="InterPro" id="IPR006015">
    <property type="entry name" value="Universal_stress_UspA"/>
</dbReference>
<comment type="similarity">
    <text evidence="1">Belongs to the universal stress protein A family.</text>
</comment>
<dbReference type="Gene3D" id="3.40.50.620">
    <property type="entry name" value="HUPs"/>
    <property type="match status" value="2"/>
</dbReference>
<evidence type="ECO:0000259" key="2">
    <source>
        <dbReference type="Pfam" id="PF00582"/>
    </source>
</evidence>
<reference evidence="4" key="1">
    <citation type="submission" date="2018-12" db="EMBL/GenBank/DDBJ databases">
        <title>Tengunoibacter tsumagoiensis gen. nov., sp. nov., Dictyobacter kobayashii sp. nov., D. alpinus sp. nov., and D. joshuensis sp. nov. and description of Dictyobacteraceae fam. nov. within the order Ktedonobacterales isolated from Tengu-no-mugimeshi.</title>
        <authorList>
            <person name="Wang C.M."/>
            <person name="Zheng Y."/>
            <person name="Sakai Y."/>
            <person name="Toyoda A."/>
            <person name="Minakuchi Y."/>
            <person name="Abe K."/>
            <person name="Yokota A."/>
            <person name="Yabe S."/>
        </authorList>
    </citation>
    <scope>NUCLEOTIDE SEQUENCE [LARGE SCALE GENOMIC DNA]</scope>
    <source>
        <strain evidence="4">Uno16</strain>
    </source>
</reference>
<dbReference type="PANTHER" id="PTHR46268:SF6">
    <property type="entry name" value="UNIVERSAL STRESS PROTEIN UP12"/>
    <property type="match status" value="1"/>
</dbReference>
<gene>
    <name evidence="3" type="ORF">KDA_56210</name>
</gene>
<dbReference type="InterPro" id="IPR014729">
    <property type="entry name" value="Rossmann-like_a/b/a_fold"/>
</dbReference>
<dbReference type="Pfam" id="PF00582">
    <property type="entry name" value="Usp"/>
    <property type="match status" value="2"/>
</dbReference>
<evidence type="ECO:0000313" key="3">
    <source>
        <dbReference type="EMBL" id="GCE30137.1"/>
    </source>
</evidence>
<sequence>MFKRILVPLDGSPRAEQALALAAHIAQANHSSMYLLQSVEIINIYNMRTLGMMERIQELEEQEARKYLDRIKGSTLLARIPTTIQVYVGNASLAILDAIKLHDIDLVVLCSHGYTGIKNWALGSVAQKVARACPVPVLIQRDEHPLLYGDELIGQSVFQVCVALDGSPQAEAVIEPAIAIAAACASPHQADVHLLRIIEPLSSSNEETFREIYHFDLQTMIQQQTQTYLQDVIQRLEQTARLPEGIKLVSNAQNGADAAQEIIRYAEKSHDTRQPSCQLLAMTTHGRDKLERLFFGSIADRILTQTKLPLLIVRPPMQEESAQATPVSPNTSL</sequence>